<dbReference type="PANTHER" id="PTHR36513:SF1">
    <property type="entry name" value="TRANSMEMBRANE PROTEIN"/>
    <property type="match status" value="1"/>
</dbReference>
<dbReference type="InterPro" id="IPR010297">
    <property type="entry name" value="DUF900_hydrolase"/>
</dbReference>
<dbReference type="Pfam" id="PF05990">
    <property type="entry name" value="DUF900"/>
    <property type="match status" value="1"/>
</dbReference>
<organism evidence="2 3">
    <name type="scientific">Plantimonas leprariae</name>
    <dbReference type="NCBI Taxonomy" id="2615207"/>
    <lineage>
        <taxon>Bacteria</taxon>
        <taxon>Pseudomonadati</taxon>
        <taxon>Pseudomonadota</taxon>
        <taxon>Alphaproteobacteria</taxon>
        <taxon>Hyphomicrobiales</taxon>
        <taxon>Aurantimonadaceae</taxon>
        <taxon>Plantimonas</taxon>
    </lineage>
</organism>
<keyword evidence="2" id="KW-0378">Hydrolase</keyword>
<dbReference type="AlphaFoldDB" id="A0A7V7PNG6"/>
<keyword evidence="1" id="KW-0732">Signal</keyword>
<dbReference type="Proteomes" id="UP000432089">
    <property type="component" value="Unassembled WGS sequence"/>
</dbReference>
<dbReference type="PIRSF" id="PIRSF033909">
    <property type="entry name" value="UCP033909"/>
    <property type="match status" value="1"/>
</dbReference>
<accession>A0A7V7PNG6</accession>
<dbReference type="InterPro" id="IPR014586">
    <property type="entry name" value="UCP033909"/>
</dbReference>
<dbReference type="InterPro" id="IPR029058">
    <property type="entry name" value="AB_hydrolase_fold"/>
</dbReference>
<protein>
    <submittedName>
        <fullName evidence="2">Alpha/beta fold hydrolase</fullName>
    </submittedName>
</protein>
<reference evidence="2 3" key="1">
    <citation type="submission" date="2019-09" db="EMBL/GenBank/DDBJ databases">
        <title>YIM 132180 draft genome.</title>
        <authorList>
            <person name="Zhang K."/>
        </authorList>
    </citation>
    <scope>NUCLEOTIDE SEQUENCE [LARGE SCALE GENOMIC DNA]</scope>
    <source>
        <strain evidence="2 3">YIM 132180</strain>
    </source>
</reference>
<gene>
    <name evidence="2" type="ORF">F6X38_14255</name>
</gene>
<comment type="caution">
    <text evidence="2">The sequence shown here is derived from an EMBL/GenBank/DDBJ whole genome shotgun (WGS) entry which is preliminary data.</text>
</comment>
<sequence length="417" mass="44644">MRNPIQIAVAVAMACAASACAGRPDGVLAPLASSTTVAGASDVDMLVATTREPLGDPAFLYSGERGARLSLTDLDISIPPEAARKVGEVQWPRRLPPDPARDFAILRSEPVELRDSPAWMRQHLGAKRRVLVFVHGFNNRFDDAVYRFAQIVHDANADVTPVLFTWPSRASVFDYNYDKESTNYSRDGLEAVLQALARDPNVGEVAVLAHSMGTWLAVESLRQMAIRDGRVARKIRNVMLASPDIDIDVFRKQWAELGEPRPKFTIFVSTDDRALALSRLISGNRGRVGAVDPSREPARSAIERAGIDVIDLTTVRGGDRLNHTKFAQSPEIVQLIGRRLTNQPITDSRVGVGEAIGAVAVGATQAVGQTAAAVIAAPIAVLDPTTRRNLPKAVGAAADSAGAALDPVLAASRTAGM</sequence>
<dbReference type="GO" id="GO:0016787">
    <property type="term" value="F:hydrolase activity"/>
    <property type="evidence" value="ECO:0007669"/>
    <property type="project" value="UniProtKB-KW"/>
</dbReference>
<dbReference type="Gene3D" id="3.40.50.1820">
    <property type="entry name" value="alpha/beta hydrolase"/>
    <property type="match status" value="1"/>
</dbReference>
<dbReference type="PANTHER" id="PTHR36513">
    <property type="entry name" value="ABC TRANSMEMBRANE TYPE-1 DOMAIN-CONTAINING PROTEIN"/>
    <property type="match status" value="1"/>
</dbReference>
<feature type="signal peptide" evidence="1">
    <location>
        <begin position="1"/>
        <end position="21"/>
    </location>
</feature>
<evidence type="ECO:0000313" key="3">
    <source>
        <dbReference type="Proteomes" id="UP000432089"/>
    </source>
</evidence>
<evidence type="ECO:0000313" key="2">
    <source>
        <dbReference type="EMBL" id="KAB0679055.1"/>
    </source>
</evidence>
<dbReference type="SUPFAM" id="SSF53474">
    <property type="entry name" value="alpha/beta-Hydrolases"/>
    <property type="match status" value="1"/>
</dbReference>
<dbReference type="EMBL" id="VZDO01000011">
    <property type="protein sequence ID" value="KAB0679055.1"/>
    <property type="molecule type" value="Genomic_DNA"/>
</dbReference>
<dbReference type="PROSITE" id="PS51257">
    <property type="entry name" value="PROKAR_LIPOPROTEIN"/>
    <property type="match status" value="1"/>
</dbReference>
<proteinExistence type="predicted"/>
<evidence type="ECO:0000256" key="1">
    <source>
        <dbReference type="SAM" id="SignalP"/>
    </source>
</evidence>
<name>A0A7V7PNG6_9HYPH</name>
<dbReference type="RefSeq" id="WP_150970664.1">
    <property type="nucleotide sequence ID" value="NZ_VZDO01000011.1"/>
</dbReference>
<feature type="chain" id="PRO_5031054111" evidence="1">
    <location>
        <begin position="22"/>
        <end position="417"/>
    </location>
</feature>
<keyword evidence="3" id="KW-1185">Reference proteome</keyword>